<accession>A0A059FKH1</accession>
<keyword evidence="1" id="KW-0812">Transmembrane</keyword>
<comment type="caution">
    <text evidence="2">The sequence shown here is derived from an EMBL/GenBank/DDBJ whole genome shotgun (WGS) entry which is preliminary data.</text>
</comment>
<keyword evidence="1" id="KW-1133">Transmembrane helix</keyword>
<dbReference type="RefSeq" id="WP_035577245.1">
    <property type="nucleotide sequence ID" value="NZ_ARYJ01000001.1"/>
</dbReference>
<organism evidence="2 3">
    <name type="scientific">Hyphomonas jannaschiana VP2</name>
    <dbReference type="NCBI Taxonomy" id="1280952"/>
    <lineage>
        <taxon>Bacteria</taxon>
        <taxon>Pseudomonadati</taxon>
        <taxon>Pseudomonadota</taxon>
        <taxon>Alphaproteobacteria</taxon>
        <taxon>Hyphomonadales</taxon>
        <taxon>Hyphomonadaceae</taxon>
        <taxon>Hyphomonas</taxon>
    </lineage>
</organism>
<keyword evidence="3" id="KW-1185">Reference proteome</keyword>
<dbReference type="Proteomes" id="UP000024816">
    <property type="component" value="Unassembled WGS sequence"/>
</dbReference>
<dbReference type="AlphaFoldDB" id="A0A059FKH1"/>
<proteinExistence type="predicted"/>
<sequence length="84" mass="8231">MGFLVSVLLSALGGIVAGLGAARLSRGNMTGGLLGGMIGAMSVFLYLHPVSEGGSPARLIALLEGAAGGALLGLAGGFMMRKKT</sequence>
<name>A0A059FKH1_9PROT</name>
<evidence type="ECO:0000313" key="3">
    <source>
        <dbReference type="Proteomes" id="UP000024816"/>
    </source>
</evidence>
<evidence type="ECO:0000313" key="2">
    <source>
        <dbReference type="EMBL" id="KCZ91139.1"/>
    </source>
</evidence>
<reference evidence="2 3" key="1">
    <citation type="journal article" date="2014" name="Antonie Van Leeuwenhoek">
        <title>Hyphomonas beringensis sp. nov. and Hyphomonas chukchiensis sp. nov., isolated from surface seawater of the Bering Sea and Chukchi Sea.</title>
        <authorList>
            <person name="Li C."/>
            <person name="Lai Q."/>
            <person name="Li G."/>
            <person name="Dong C."/>
            <person name="Wang J."/>
            <person name="Liao Y."/>
            <person name="Shao Z."/>
        </authorList>
    </citation>
    <scope>NUCLEOTIDE SEQUENCE [LARGE SCALE GENOMIC DNA]</scope>
    <source>
        <strain evidence="2 3">VP2</strain>
    </source>
</reference>
<dbReference type="PATRIC" id="fig|1280952.3.peg.271"/>
<protein>
    <submittedName>
        <fullName evidence="2">Uncharacterized protein</fullName>
    </submittedName>
</protein>
<feature type="transmembrane region" description="Helical" evidence="1">
    <location>
        <begin position="59"/>
        <end position="80"/>
    </location>
</feature>
<dbReference type="STRING" id="1280952.HJA_01335"/>
<evidence type="ECO:0000256" key="1">
    <source>
        <dbReference type="SAM" id="Phobius"/>
    </source>
</evidence>
<dbReference type="EMBL" id="ARYJ01000001">
    <property type="protein sequence ID" value="KCZ91139.1"/>
    <property type="molecule type" value="Genomic_DNA"/>
</dbReference>
<gene>
    <name evidence="2" type="ORF">HJA_01335</name>
</gene>
<keyword evidence="1" id="KW-0472">Membrane</keyword>
<feature type="transmembrane region" description="Helical" evidence="1">
    <location>
        <begin position="28"/>
        <end position="47"/>
    </location>
</feature>